<name>A0ABT2QIQ6_9EURY</name>
<evidence type="ECO:0000313" key="2">
    <source>
        <dbReference type="Proteomes" id="UP001320972"/>
    </source>
</evidence>
<protein>
    <submittedName>
        <fullName evidence="1">Uncharacterized protein</fullName>
    </submittedName>
</protein>
<dbReference type="Proteomes" id="UP001320972">
    <property type="component" value="Unassembled WGS sequence"/>
</dbReference>
<reference evidence="1 2" key="1">
    <citation type="submission" date="2022-09" db="EMBL/GenBank/DDBJ databases">
        <title>Enrichment on poylsaccharides allowed isolation of novel metabolic and taxonomic groups of Haloarchaea.</title>
        <authorList>
            <person name="Sorokin D.Y."/>
            <person name="Elcheninov A.G."/>
            <person name="Khizhniak T.V."/>
            <person name="Kolganova T.V."/>
            <person name="Kublanov I.V."/>
        </authorList>
    </citation>
    <scope>NUCLEOTIDE SEQUENCE [LARGE SCALE GENOMIC DNA]</scope>
    <source>
        <strain evidence="1 2">AArc-m2/3/4</strain>
    </source>
</reference>
<dbReference type="InterPro" id="IPR055926">
    <property type="entry name" value="DUF7503"/>
</dbReference>
<comment type="caution">
    <text evidence="1">The sequence shown here is derived from an EMBL/GenBank/DDBJ whole genome shotgun (WGS) entry which is preliminary data.</text>
</comment>
<evidence type="ECO:0000313" key="1">
    <source>
        <dbReference type="EMBL" id="MCU4974820.1"/>
    </source>
</evidence>
<organism evidence="1 2">
    <name type="scientific">Natronoglomus mannanivorans</name>
    <dbReference type="NCBI Taxonomy" id="2979990"/>
    <lineage>
        <taxon>Archaea</taxon>
        <taxon>Methanobacteriati</taxon>
        <taxon>Methanobacteriota</taxon>
        <taxon>Stenosarchaea group</taxon>
        <taxon>Halobacteria</taxon>
        <taxon>Halobacteriales</taxon>
        <taxon>Natrialbaceae</taxon>
        <taxon>Natronoglomus</taxon>
    </lineage>
</organism>
<keyword evidence="2" id="KW-1185">Reference proteome</keyword>
<sequence length="44" mass="4650">MSNTNDTLRSYLAKHPRVMGALFSVSLLLSQAVVTPFGNGGVIS</sequence>
<gene>
    <name evidence="1" type="ORF">OB955_19045</name>
</gene>
<dbReference type="EMBL" id="JAOPKB010000014">
    <property type="protein sequence ID" value="MCU4974820.1"/>
    <property type="molecule type" value="Genomic_DNA"/>
</dbReference>
<dbReference type="Pfam" id="PF24335">
    <property type="entry name" value="DUF7503"/>
    <property type="match status" value="1"/>
</dbReference>
<accession>A0ABT2QIQ6</accession>
<dbReference type="RefSeq" id="WP_338008762.1">
    <property type="nucleotide sequence ID" value="NZ_JAOPKB010000014.1"/>
</dbReference>
<proteinExistence type="predicted"/>